<sequence>MSTLNTATTVTPVAAVAKSAETTQSGVTTSVVIPADLIMVGYITGAYGLQGWVRIKPYSPDADALLNAKKWWLGKPNVADLQDIEMMQAKNHSGDIVARLVGIVGREAAEALKGTAVHVRRSHFPALEDGEFYWIDLIGLSVENLQGEQLGVVADLMDNGAHPILRITLPAVAGQDKAAPELLVPFVDQFVKTVDQKIKKITVDWGLDY</sequence>
<evidence type="ECO:0000313" key="9">
    <source>
        <dbReference type="Proteomes" id="UP000571084"/>
    </source>
</evidence>
<comment type="subunit">
    <text evidence="5">Binds ribosomal protein uS19.</text>
</comment>
<evidence type="ECO:0000256" key="3">
    <source>
        <dbReference type="ARBA" id="ARBA00022552"/>
    </source>
</evidence>
<dbReference type="InterPro" id="IPR002676">
    <property type="entry name" value="RimM_N"/>
</dbReference>
<dbReference type="EMBL" id="JACHHQ010000002">
    <property type="protein sequence ID" value="MBB5199486.1"/>
    <property type="molecule type" value="Genomic_DNA"/>
</dbReference>
<comment type="function">
    <text evidence="5">An accessory protein needed during the final step in the assembly of 30S ribosomal subunit, possibly for assembly of the head region. Essential for efficient processing of 16S rRNA. May be needed both before and after RbfA during the maturation of 16S rRNA. It has affinity for free ribosomal 30S subunits but not for 70S ribosomes.</text>
</comment>
<comment type="domain">
    <text evidence="5">The PRC barrel domain binds ribosomal protein uS19.</text>
</comment>
<dbReference type="GO" id="GO:0005840">
    <property type="term" value="C:ribosome"/>
    <property type="evidence" value="ECO:0007669"/>
    <property type="project" value="InterPro"/>
</dbReference>
<dbReference type="Pfam" id="PF01782">
    <property type="entry name" value="RimM"/>
    <property type="match status" value="1"/>
</dbReference>
<dbReference type="PANTHER" id="PTHR33692">
    <property type="entry name" value="RIBOSOME MATURATION FACTOR RIMM"/>
    <property type="match status" value="1"/>
</dbReference>
<dbReference type="Pfam" id="PF24986">
    <property type="entry name" value="PRC_RimM"/>
    <property type="match status" value="1"/>
</dbReference>
<gene>
    <name evidence="5" type="primary">rimM</name>
    <name evidence="8" type="ORF">HNR39_001313</name>
</gene>
<evidence type="ECO:0000313" key="8">
    <source>
        <dbReference type="EMBL" id="MBB5199486.1"/>
    </source>
</evidence>
<keyword evidence="9" id="KW-1185">Reference proteome</keyword>
<dbReference type="GO" id="GO:0005737">
    <property type="term" value="C:cytoplasm"/>
    <property type="evidence" value="ECO:0007669"/>
    <property type="project" value="UniProtKB-SubCell"/>
</dbReference>
<dbReference type="NCBIfam" id="TIGR02273">
    <property type="entry name" value="16S_RimM"/>
    <property type="match status" value="1"/>
</dbReference>
<dbReference type="GO" id="GO:0043022">
    <property type="term" value="F:ribosome binding"/>
    <property type="evidence" value="ECO:0007669"/>
    <property type="project" value="InterPro"/>
</dbReference>
<dbReference type="InterPro" id="IPR011961">
    <property type="entry name" value="RimM"/>
</dbReference>
<dbReference type="InterPro" id="IPR011033">
    <property type="entry name" value="PRC_barrel-like_sf"/>
</dbReference>
<evidence type="ECO:0000259" key="6">
    <source>
        <dbReference type="Pfam" id="PF01782"/>
    </source>
</evidence>
<protein>
    <recommendedName>
        <fullName evidence="5">Ribosome maturation factor RimM</fullName>
    </recommendedName>
</protein>
<feature type="domain" description="Ribosome maturation factor RimM PRC barrel" evidence="7">
    <location>
        <begin position="134"/>
        <end position="205"/>
    </location>
</feature>
<dbReference type="GO" id="GO:0042274">
    <property type="term" value="P:ribosomal small subunit biogenesis"/>
    <property type="evidence" value="ECO:0007669"/>
    <property type="project" value="UniProtKB-UniRule"/>
</dbReference>
<comment type="subcellular location">
    <subcellularLocation>
        <location evidence="5">Cytoplasm</location>
    </subcellularLocation>
</comment>
<dbReference type="SUPFAM" id="SSF50346">
    <property type="entry name" value="PRC-barrel domain"/>
    <property type="match status" value="1"/>
</dbReference>
<evidence type="ECO:0000256" key="4">
    <source>
        <dbReference type="ARBA" id="ARBA00023186"/>
    </source>
</evidence>
<dbReference type="InterPro" id="IPR009000">
    <property type="entry name" value="Transl_B-barrel_sf"/>
</dbReference>
<keyword evidence="1 5" id="KW-0963">Cytoplasm</keyword>
<dbReference type="HAMAP" id="MF_00014">
    <property type="entry name" value="Ribosome_mat_RimM"/>
    <property type="match status" value="1"/>
</dbReference>
<dbReference type="AlphaFoldDB" id="A0A840RR80"/>
<evidence type="ECO:0000256" key="5">
    <source>
        <dbReference type="HAMAP-Rule" id="MF_00014"/>
    </source>
</evidence>
<dbReference type="SUPFAM" id="SSF50447">
    <property type="entry name" value="Translation proteins"/>
    <property type="match status" value="1"/>
</dbReference>
<evidence type="ECO:0000259" key="7">
    <source>
        <dbReference type="Pfam" id="PF24986"/>
    </source>
</evidence>
<reference evidence="8 9" key="1">
    <citation type="submission" date="2020-08" db="EMBL/GenBank/DDBJ databases">
        <title>Genomic Encyclopedia of Type Strains, Phase IV (KMG-IV): sequencing the most valuable type-strain genomes for metagenomic binning, comparative biology and taxonomic classification.</title>
        <authorList>
            <person name="Goeker M."/>
        </authorList>
    </citation>
    <scope>NUCLEOTIDE SEQUENCE [LARGE SCALE GENOMIC DNA]</scope>
    <source>
        <strain evidence="8 9">DSM 23240</strain>
    </source>
</reference>
<dbReference type="PANTHER" id="PTHR33692:SF1">
    <property type="entry name" value="RIBOSOME MATURATION FACTOR RIMM"/>
    <property type="match status" value="1"/>
</dbReference>
<comment type="caution">
    <text evidence="8">The sequence shown here is derived from an EMBL/GenBank/DDBJ whole genome shotgun (WGS) entry which is preliminary data.</text>
</comment>
<dbReference type="Proteomes" id="UP000571084">
    <property type="component" value="Unassembled WGS sequence"/>
</dbReference>
<dbReference type="InterPro" id="IPR036976">
    <property type="entry name" value="RimM_N_sf"/>
</dbReference>
<keyword evidence="4 5" id="KW-0143">Chaperone</keyword>
<evidence type="ECO:0000256" key="1">
    <source>
        <dbReference type="ARBA" id="ARBA00022490"/>
    </source>
</evidence>
<dbReference type="Gene3D" id="2.30.30.240">
    <property type="entry name" value="PRC-barrel domain"/>
    <property type="match status" value="1"/>
</dbReference>
<comment type="similarity">
    <text evidence="5">Belongs to the RimM family.</text>
</comment>
<name>A0A840RR80_9BURK</name>
<evidence type="ECO:0000256" key="2">
    <source>
        <dbReference type="ARBA" id="ARBA00022517"/>
    </source>
</evidence>
<organism evidence="8 9">
    <name type="scientific">Glaciimonas immobilis</name>
    <dbReference type="NCBI Taxonomy" id="728004"/>
    <lineage>
        <taxon>Bacteria</taxon>
        <taxon>Pseudomonadati</taxon>
        <taxon>Pseudomonadota</taxon>
        <taxon>Betaproteobacteria</taxon>
        <taxon>Burkholderiales</taxon>
        <taxon>Oxalobacteraceae</taxon>
        <taxon>Glaciimonas</taxon>
    </lineage>
</organism>
<dbReference type="GO" id="GO:0006364">
    <property type="term" value="P:rRNA processing"/>
    <property type="evidence" value="ECO:0007669"/>
    <property type="project" value="UniProtKB-UniRule"/>
</dbReference>
<dbReference type="InterPro" id="IPR056792">
    <property type="entry name" value="PRC_RimM"/>
</dbReference>
<feature type="domain" description="RimM N-terminal" evidence="6">
    <location>
        <begin position="40"/>
        <end position="122"/>
    </location>
</feature>
<accession>A0A840RR80</accession>
<proteinExistence type="inferred from homology"/>
<dbReference type="Gene3D" id="2.40.30.60">
    <property type="entry name" value="RimM"/>
    <property type="match status" value="1"/>
</dbReference>
<keyword evidence="2 5" id="KW-0690">Ribosome biogenesis</keyword>
<keyword evidence="3 5" id="KW-0698">rRNA processing</keyword>